<dbReference type="RefSeq" id="WP_115493929.1">
    <property type="nucleotide sequence ID" value="NZ_QRBE01000001.1"/>
</dbReference>
<dbReference type="PANTHER" id="PTHR44169">
    <property type="entry name" value="NADPH-DEPENDENT 1-ACYLDIHYDROXYACETONE PHOSPHATE REDUCTASE"/>
    <property type="match status" value="1"/>
</dbReference>
<dbReference type="Proteomes" id="UP000254258">
    <property type="component" value="Unassembled WGS sequence"/>
</dbReference>
<comment type="similarity">
    <text evidence="1">Belongs to the short-chain dehydrogenases/reductases (SDR) family.</text>
</comment>
<dbReference type="SUPFAM" id="SSF51735">
    <property type="entry name" value="NAD(P)-binding Rossmann-fold domains"/>
    <property type="match status" value="1"/>
</dbReference>
<keyword evidence="4" id="KW-1185">Reference proteome</keyword>
<dbReference type="Gene3D" id="3.40.50.720">
    <property type="entry name" value="NAD(P)-binding Rossmann-like Domain"/>
    <property type="match status" value="1"/>
</dbReference>
<organism evidence="3 4">
    <name type="scientific">Dyella monticola</name>
    <dbReference type="NCBI Taxonomy" id="1927958"/>
    <lineage>
        <taxon>Bacteria</taxon>
        <taxon>Pseudomonadati</taxon>
        <taxon>Pseudomonadota</taxon>
        <taxon>Gammaproteobacteria</taxon>
        <taxon>Lysobacterales</taxon>
        <taxon>Rhodanobacteraceae</taxon>
        <taxon>Dyella</taxon>
    </lineage>
</organism>
<dbReference type="AlphaFoldDB" id="A0A370X947"/>
<protein>
    <submittedName>
        <fullName evidence="3">SDR family NAD(P)-dependent oxidoreductase</fullName>
    </submittedName>
</protein>
<name>A0A370X947_9GAMM</name>
<dbReference type="PANTHER" id="PTHR44169:SF6">
    <property type="entry name" value="NADPH-DEPENDENT 1-ACYLDIHYDROXYACETONE PHOSPHATE REDUCTASE"/>
    <property type="match status" value="1"/>
</dbReference>
<keyword evidence="2" id="KW-0560">Oxidoreductase</keyword>
<evidence type="ECO:0000256" key="2">
    <source>
        <dbReference type="ARBA" id="ARBA00023002"/>
    </source>
</evidence>
<accession>A0A370X947</accession>
<dbReference type="InterPro" id="IPR020904">
    <property type="entry name" value="Sc_DH/Rdtase_CS"/>
</dbReference>
<dbReference type="PRINTS" id="PR00081">
    <property type="entry name" value="GDHRDH"/>
</dbReference>
<evidence type="ECO:0000313" key="3">
    <source>
        <dbReference type="EMBL" id="RDS84908.1"/>
    </source>
</evidence>
<evidence type="ECO:0000256" key="1">
    <source>
        <dbReference type="ARBA" id="ARBA00006484"/>
    </source>
</evidence>
<dbReference type="PROSITE" id="PS00061">
    <property type="entry name" value="ADH_SHORT"/>
    <property type="match status" value="1"/>
</dbReference>
<gene>
    <name evidence="3" type="ORF">DWU98_02835</name>
</gene>
<sequence>MKLTGNTIFITGGGSGIGRGLAESLHKLGNKVIIAGRRRSHLNAVIAANPGMEAIELDIADPLSIEHVAKTLIANYPELNVLINNAGIMQADTVAGKVDDALLTSTITTNLIGPIRMTSALIEHLKTRKNAVVAYTSSVLAFVPLAVTGIYSSTKAALHSYVLSQRFMLRNTGVRVLEIAPPWVRTELMNSQEAEQAMPLDQFIVETMKVLGTDADEILVDAAKQFRSNVGPNEHGFVNGFNEQALAIFGSA</sequence>
<proteinExistence type="inferred from homology"/>
<dbReference type="InterPro" id="IPR036291">
    <property type="entry name" value="NAD(P)-bd_dom_sf"/>
</dbReference>
<dbReference type="Pfam" id="PF00106">
    <property type="entry name" value="adh_short"/>
    <property type="match status" value="1"/>
</dbReference>
<dbReference type="InterPro" id="IPR002347">
    <property type="entry name" value="SDR_fam"/>
</dbReference>
<dbReference type="GO" id="GO:0016491">
    <property type="term" value="F:oxidoreductase activity"/>
    <property type="evidence" value="ECO:0007669"/>
    <property type="project" value="UniProtKB-KW"/>
</dbReference>
<dbReference type="OrthoDB" id="9810734at2"/>
<evidence type="ECO:0000313" key="4">
    <source>
        <dbReference type="Proteomes" id="UP000254258"/>
    </source>
</evidence>
<reference evidence="3 4" key="1">
    <citation type="submission" date="2018-07" db="EMBL/GenBank/DDBJ databases">
        <title>Dyella monticola sp. nov. and Dyella psychrodurans sp. nov. isolated from monsoon evergreen broad-leaved forest soil of Dinghu Mountain, China.</title>
        <authorList>
            <person name="Gao Z."/>
            <person name="Qiu L."/>
        </authorList>
    </citation>
    <scope>NUCLEOTIDE SEQUENCE [LARGE SCALE GENOMIC DNA]</scope>
    <source>
        <strain evidence="3 4">4G-K06</strain>
    </source>
</reference>
<dbReference type="EMBL" id="QRBE01000001">
    <property type="protein sequence ID" value="RDS84908.1"/>
    <property type="molecule type" value="Genomic_DNA"/>
</dbReference>
<comment type="caution">
    <text evidence="3">The sequence shown here is derived from an EMBL/GenBank/DDBJ whole genome shotgun (WGS) entry which is preliminary data.</text>
</comment>